<feature type="chain" id="PRO_5026220498" evidence="1">
    <location>
        <begin position="25"/>
        <end position="632"/>
    </location>
</feature>
<dbReference type="Gene3D" id="3.20.20.140">
    <property type="entry name" value="Metal-dependent hydrolases"/>
    <property type="match status" value="1"/>
</dbReference>
<accession>A0A6I6LA04</accession>
<dbReference type="Proteomes" id="UP000428803">
    <property type="component" value="Chromosome"/>
</dbReference>
<name>A0A6I6LA04_9SPHN</name>
<dbReference type="RefSeq" id="WP_158900672.1">
    <property type="nucleotide sequence ID" value="NZ_CP035733.1"/>
</dbReference>
<dbReference type="KEGG" id="slaa:EUU25_10155"/>
<evidence type="ECO:0000256" key="1">
    <source>
        <dbReference type="SAM" id="SignalP"/>
    </source>
</evidence>
<dbReference type="EMBL" id="CP035733">
    <property type="protein sequence ID" value="QGY80947.1"/>
    <property type="molecule type" value="Genomic_DNA"/>
</dbReference>
<sequence>MKRSLLFSASAATALIAVPLLNQPANMSAEASPINGSEKPVTPSPYPERPLFGDTHLHTTNSFDAFGAGNRLSPNEALRFARGEEIISSSGIQAKLSRPLDFLVIADHSDAIGVTTDLYNTAEADLNDPVLKRWRNLMHGDRNQAYLVTREIIAAFQSGKIPQELIRPDRVTAMTRRIWDAQIDSVERYNEPGKFTALHGFEFSLSIKGNSLHRNVILRDGADKARSVLPFPSQGTKGPEPLWDYMEAYERASGGKMLAIPHNPNLSNGIFFALTGQDGGPMTAEQARRRAAFEPVIEVTQIKGDSESHSLLSRNDEFADYGDAGWENGNAPLSQLKKPEMFGGEYAREALKRGLLIEQRTGVNPYAFGMIGSTDSHTGLSTADENNFFGKFSNDEPGAGRMNTVVNPGIAESRIGYHYLAGGLAAVWATANTREAIFDALLRREVYATTGPRMSVRMFAGWSFSSSLFTGDWVKAAYSKGVPMGGNLSAGKGTPSFVVQALKDPIGANLDRIQIVKGWVDAKGLAQEKIYDVVWSAPKKRKIAKGRLTPVGDTVDLATASYSNSIGAPELRTVWRDPDFTKGQKAFYYARVLEIPTPRWTAYDAVRFKAKPSAGAKLKDQERAYTSPIWVG</sequence>
<proteinExistence type="predicted"/>
<evidence type="ECO:0000313" key="2">
    <source>
        <dbReference type="EMBL" id="QGY80947.1"/>
    </source>
</evidence>
<evidence type="ECO:0000313" key="3">
    <source>
        <dbReference type="Proteomes" id="UP000428803"/>
    </source>
</evidence>
<feature type="signal peptide" evidence="1">
    <location>
        <begin position="1"/>
        <end position="24"/>
    </location>
</feature>
<keyword evidence="3" id="KW-1185">Reference proteome</keyword>
<dbReference type="AlphaFoldDB" id="A0A6I6LA04"/>
<dbReference type="Pfam" id="PF12228">
    <property type="entry name" value="DUF3604"/>
    <property type="match status" value="1"/>
</dbReference>
<protein>
    <submittedName>
        <fullName evidence="2">DUF3604 domain-containing protein</fullName>
    </submittedName>
</protein>
<dbReference type="InterPro" id="IPR022028">
    <property type="entry name" value="DUF3604"/>
</dbReference>
<gene>
    <name evidence="2" type="ORF">EUU25_10155</name>
</gene>
<organism evidence="2 3">
    <name type="scientific">Sphingorhabdus lacus</name>
    <dbReference type="NCBI Taxonomy" id="392610"/>
    <lineage>
        <taxon>Bacteria</taxon>
        <taxon>Pseudomonadati</taxon>
        <taxon>Pseudomonadota</taxon>
        <taxon>Alphaproteobacteria</taxon>
        <taxon>Sphingomonadales</taxon>
        <taxon>Sphingomonadaceae</taxon>
        <taxon>Sphingorhabdus</taxon>
    </lineage>
</organism>
<dbReference type="OrthoDB" id="543560at2"/>
<keyword evidence="1" id="KW-0732">Signal</keyword>
<reference evidence="3" key="1">
    <citation type="submission" date="2019-01" db="EMBL/GenBank/DDBJ databases">
        <title>Sphingorhabdus lacus sp.nov., isolated from an oligotrophic freshwater lake.</title>
        <authorList>
            <person name="Park M."/>
        </authorList>
    </citation>
    <scope>NUCLEOTIDE SEQUENCE [LARGE SCALE GENOMIC DNA]</scope>
    <source>
        <strain evidence="3">IMCC1753</strain>
    </source>
</reference>